<feature type="non-terminal residue" evidence="1">
    <location>
        <position position="1"/>
    </location>
</feature>
<gene>
    <name evidence="1" type="ORF">MONAX_5E020892</name>
</gene>
<reference evidence="1" key="1">
    <citation type="submission" date="2019-04" db="EMBL/GenBank/DDBJ databases">
        <authorList>
            <person name="Alioto T."/>
            <person name="Alioto T."/>
        </authorList>
    </citation>
    <scope>NUCLEOTIDE SEQUENCE [LARGE SCALE GENOMIC DNA]</scope>
</reference>
<organism evidence="1 2">
    <name type="scientific">Marmota monax</name>
    <name type="common">Woodchuck</name>
    <dbReference type="NCBI Taxonomy" id="9995"/>
    <lineage>
        <taxon>Eukaryota</taxon>
        <taxon>Metazoa</taxon>
        <taxon>Chordata</taxon>
        <taxon>Craniata</taxon>
        <taxon>Vertebrata</taxon>
        <taxon>Euteleostomi</taxon>
        <taxon>Mammalia</taxon>
        <taxon>Eutheria</taxon>
        <taxon>Euarchontoglires</taxon>
        <taxon>Glires</taxon>
        <taxon>Rodentia</taxon>
        <taxon>Sciuromorpha</taxon>
        <taxon>Sciuridae</taxon>
        <taxon>Xerinae</taxon>
        <taxon>Marmotini</taxon>
        <taxon>Marmota</taxon>
    </lineage>
</organism>
<name>A0A5E4AXP6_MARMO</name>
<feature type="non-terminal residue" evidence="1">
    <location>
        <position position="103"/>
    </location>
</feature>
<evidence type="ECO:0000313" key="2">
    <source>
        <dbReference type="Proteomes" id="UP000335636"/>
    </source>
</evidence>
<sequence length="103" mass="11133">ILAAFRSHRTAPGLTPTPMVINVKVSLHYWPASVFHSHHRHYPSRLLSGSGSATTEPVDPPDCAAAGTLSLLRTGCRMESKCGGLRVLSGCRPPWQNNTSVTR</sequence>
<dbReference type="EMBL" id="CABDUW010000176">
    <property type="protein sequence ID" value="VTJ61501.1"/>
    <property type="molecule type" value="Genomic_DNA"/>
</dbReference>
<dbReference type="AlphaFoldDB" id="A0A5E4AXP6"/>
<comment type="caution">
    <text evidence="1">The sequence shown here is derived from an EMBL/GenBank/DDBJ whole genome shotgun (WGS) entry which is preliminary data.</text>
</comment>
<accession>A0A5E4AXP6</accession>
<proteinExistence type="predicted"/>
<evidence type="ECO:0000313" key="1">
    <source>
        <dbReference type="EMBL" id="VTJ61501.1"/>
    </source>
</evidence>
<keyword evidence="2" id="KW-1185">Reference proteome</keyword>
<protein>
    <submittedName>
        <fullName evidence="1">Uncharacterized protein</fullName>
    </submittedName>
</protein>
<dbReference type="Proteomes" id="UP000335636">
    <property type="component" value="Unassembled WGS sequence"/>
</dbReference>